<keyword evidence="2" id="KW-0472">Membrane</keyword>
<reference evidence="3 4" key="1">
    <citation type="journal article" date="2010" name="Proc. Natl. Acad. Sci. U.S.A.">
        <title>Insights into evolution of multicellular fungi from the assembled chromosomes of the mushroom Coprinopsis cinerea (Coprinus cinereus).</title>
        <authorList>
            <person name="Stajich J.E."/>
            <person name="Wilke S.K."/>
            <person name="Ahren D."/>
            <person name="Au C.H."/>
            <person name="Birren B.W."/>
            <person name="Borodovsky M."/>
            <person name="Burns C."/>
            <person name="Canback B."/>
            <person name="Casselton L.A."/>
            <person name="Cheng C.K."/>
            <person name="Deng J."/>
            <person name="Dietrich F.S."/>
            <person name="Fargo D.C."/>
            <person name="Farman M.L."/>
            <person name="Gathman A.C."/>
            <person name="Goldberg J."/>
            <person name="Guigo R."/>
            <person name="Hoegger P.J."/>
            <person name="Hooker J.B."/>
            <person name="Huggins A."/>
            <person name="James T.Y."/>
            <person name="Kamada T."/>
            <person name="Kilaru S."/>
            <person name="Kodira C."/>
            <person name="Kues U."/>
            <person name="Kupfer D."/>
            <person name="Kwan H.S."/>
            <person name="Lomsadze A."/>
            <person name="Li W."/>
            <person name="Lilly W.W."/>
            <person name="Ma L.J."/>
            <person name="Mackey A.J."/>
            <person name="Manning G."/>
            <person name="Martin F."/>
            <person name="Muraguchi H."/>
            <person name="Natvig D.O."/>
            <person name="Palmerini H."/>
            <person name="Ramesh M.A."/>
            <person name="Rehmeyer C.J."/>
            <person name="Roe B.A."/>
            <person name="Shenoy N."/>
            <person name="Stanke M."/>
            <person name="Ter-Hovhannisyan V."/>
            <person name="Tunlid A."/>
            <person name="Velagapudi R."/>
            <person name="Vision T.J."/>
            <person name="Zeng Q."/>
            <person name="Zolan M.E."/>
            <person name="Pukkila P.J."/>
        </authorList>
    </citation>
    <scope>NUCLEOTIDE SEQUENCE [LARGE SCALE GENOMIC DNA]</scope>
    <source>
        <strain evidence="4">Okayama-7 / 130 / ATCC MYA-4618 / FGSC 9003</strain>
    </source>
</reference>
<accession>A8NE88</accession>
<evidence type="ECO:0000256" key="2">
    <source>
        <dbReference type="SAM" id="Phobius"/>
    </source>
</evidence>
<keyword evidence="2" id="KW-1133">Transmembrane helix</keyword>
<evidence type="ECO:0000313" key="3">
    <source>
        <dbReference type="EMBL" id="EAU88650.2"/>
    </source>
</evidence>
<feature type="region of interest" description="Disordered" evidence="1">
    <location>
        <begin position="459"/>
        <end position="497"/>
    </location>
</feature>
<dbReference type="Proteomes" id="UP000001861">
    <property type="component" value="Unassembled WGS sequence"/>
</dbReference>
<dbReference type="KEGG" id="cci:CC1G_01023"/>
<evidence type="ECO:0000313" key="4">
    <source>
        <dbReference type="Proteomes" id="UP000001861"/>
    </source>
</evidence>
<name>A8NE88_COPC7</name>
<dbReference type="AlphaFoldDB" id="A8NE88"/>
<feature type="transmembrane region" description="Helical" evidence="2">
    <location>
        <begin position="30"/>
        <end position="48"/>
    </location>
</feature>
<dbReference type="HOGENOM" id="CLU_002101_0_0_1"/>
<protein>
    <submittedName>
        <fullName evidence="3">Uncharacterized protein</fullName>
    </submittedName>
</protein>
<dbReference type="OrthoDB" id="3247418at2759"/>
<evidence type="ECO:0000256" key="1">
    <source>
        <dbReference type="SAM" id="MobiDB-lite"/>
    </source>
</evidence>
<dbReference type="eggNOG" id="ENOG502S0HM">
    <property type="taxonomic scope" value="Eukaryota"/>
</dbReference>
<keyword evidence="4" id="KW-1185">Reference proteome</keyword>
<dbReference type="PANTHER" id="PTHR46579:SF1">
    <property type="entry name" value="F5_8 TYPE C DOMAIN-CONTAINING PROTEIN"/>
    <property type="match status" value="1"/>
</dbReference>
<dbReference type="PANTHER" id="PTHR46579">
    <property type="entry name" value="F5/8 TYPE C DOMAIN-CONTAINING PROTEIN-RELATED"/>
    <property type="match status" value="1"/>
</dbReference>
<dbReference type="VEuPathDB" id="FungiDB:CC1G_01023"/>
<dbReference type="InParanoid" id="A8NE88"/>
<comment type="caution">
    <text evidence="3">The sequence shown here is derived from an EMBL/GenBank/DDBJ whole genome shotgun (WGS) entry which is preliminary data.</text>
</comment>
<dbReference type="RefSeq" id="XP_001832961.2">
    <property type="nucleotide sequence ID" value="XM_001832909.2"/>
</dbReference>
<dbReference type="STRING" id="240176.A8NE88"/>
<feature type="compositionally biased region" description="Polar residues" evidence="1">
    <location>
        <begin position="472"/>
        <end position="490"/>
    </location>
</feature>
<sequence>MFSTSEPRAQRIDQRVFFDNDPGTVHFKNAIRYLISALGAWLILVARLSQAATRRVLKVVRILVALSIRLGILVGHTSALLEGHIRPEQPPPLDNIDISLPSDSRTAISALSIDPTIIRSVHCPKCFTAYLLDGLPDICDYRETPRSRPCQEPLWATRATRGGPRRVPRRLYCTQDFASWLEFLLSRPGIEDLIDQSYNHQRRHPTFMESIWDSPAWRSLGTFTTTEGNLTFSYFIDWFNPFSNKIAGKHVSCGAIMLVCLNLPYDIRHRPENTFFAGITPPPKEPTYVTISSLQDPIVHSLRHFYNGRVVRTFRHPAGIRRRVAVLPVLGDLQGIHKAMGFVAVTSDNNPCSYCTITTDEFDNIDTVYPSRVGADVVAAAVEWRQATTKTRRKELVGEKGIRWSSLHLLEYRDPVAHTMLGVMHNWYEGVLQHHVRYKWGLGIPSGFQAKQKTVSVDLAAETDEDSRSELSDNSYDSADSTSTVNTDGESQPEEAPGRCIFSKSQLAAIRECIAATSIPSWVDRPPTNLGETSHGKLKADQWLSLFLIFFPLCLPEIWSFPLTQQSEQLLQNFYQLTTCTIILSAYSTSDEYADSYTSFYKDYRHSSKQLFPHIATRPNHHYAMHNGMLLKFWGPLIQISEFPFERHNGELQRVKTNNHSWDMDYTMLRHISQRGRLLAHLDSFPEQEPQDNRGHIPNMLLKHGVDLLRLDISCSDSSIHDPQRTHRPAPKLTPIPEDEYLQVLDFLNRQPRTSSLRHYAAYPHPLPTPSILPKSAILRSTLAHNTRDYSVFHHHQGQSSVAFRNPLTGQQSFGFICSIWQLCTGDPTLDDGEIVVVAEHRFLHGADHGKDIYRALPNFMTQIAYDHPLCLGENVPPETLVIIRKVDIQNQVPFHRRPPGSFGISRPTILLTSVLSRLRLGY</sequence>
<organism evidence="3 4">
    <name type="scientific">Coprinopsis cinerea (strain Okayama-7 / 130 / ATCC MYA-4618 / FGSC 9003)</name>
    <name type="common">Inky cap fungus</name>
    <name type="synonym">Hormographiella aspergillata</name>
    <dbReference type="NCBI Taxonomy" id="240176"/>
    <lineage>
        <taxon>Eukaryota</taxon>
        <taxon>Fungi</taxon>
        <taxon>Dikarya</taxon>
        <taxon>Basidiomycota</taxon>
        <taxon>Agaricomycotina</taxon>
        <taxon>Agaricomycetes</taxon>
        <taxon>Agaricomycetidae</taxon>
        <taxon>Agaricales</taxon>
        <taxon>Agaricineae</taxon>
        <taxon>Psathyrellaceae</taxon>
        <taxon>Coprinopsis</taxon>
    </lineage>
</organism>
<proteinExistence type="predicted"/>
<feature type="transmembrane region" description="Helical" evidence="2">
    <location>
        <begin position="60"/>
        <end position="81"/>
    </location>
</feature>
<keyword evidence="2" id="KW-0812">Transmembrane</keyword>
<dbReference type="EMBL" id="AACS02000002">
    <property type="protein sequence ID" value="EAU88650.2"/>
    <property type="molecule type" value="Genomic_DNA"/>
</dbReference>
<dbReference type="GeneID" id="6009452"/>
<gene>
    <name evidence="3" type="ORF">CC1G_01023</name>
</gene>